<gene>
    <name evidence="2" type="ORF">UFOPK2624_01795</name>
    <name evidence="1" type="ORF">UFOPK3331_01871</name>
</gene>
<proteinExistence type="predicted"/>
<reference evidence="1" key="1">
    <citation type="submission" date="2020-05" db="EMBL/GenBank/DDBJ databases">
        <authorList>
            <person name="Chiriac C."/>
            <person name="Salcher M."/>
            <person name="Ghai R."/>
            <person name="Kavagutti S V."/>
        </authorList>
    </citation>
    <scope>NUCLEOTIDE SEQUENCE</scope>
</reference>
<dbReference type="AlphaFoldDB" id="A0A6J5ZVP1"/>
<protein>
    <submittedName>
        <fullName evidence="1">Unannotated protein</fullName>
    </submittedName>
</protein>
<sequence>MTGPCALATLAVIHVCNAMVGTASATCSGFMRWESGSSVDGLRLSPQFVGVGIGANHGAEERCHEMHIGEASGFDGIGVGLHAFRSFGDIAAYENDLNKPFGAARW</sequence>
<organism evidence="1">
    <name type="scientific">freshwater metagenome</name>
    <dbReference type="NCBI Taxonomy" id="449393"/>
    <lineage>
        <taxon>unclassified sequences</taxon>
        <taxon>metagenomes</taxon>
        <taxon>ecological metagenomes</taxon>
    </lineage>
</organism>
<dbReference type="EMBL" id="CAESAL010000109">
    <property type="protein sequence ID" value="CAB4346471.1"/>
    <property type="molecule type" value="Genomic_DNA"/>
</dbReference>
<name>A0A6J5ZVP1_9ZZZZ</name>
<dbReference type="EMBL" id="CAEZXY010000119">
    <property type="protein sequence ID" value="CAB4722275.1"/>
    <property type="molecule type" value="Genomic_DNA"/>
</dbReference>
<accession>A0A6J5ZVP1</accession>
<evidence type="ECO:0000313" key="2">
    <source>
        <dbReference type="EMBL" id="CAB4722275.1"/>
    </source>
</evidence>
<evidence type="ECO:0000313" key="1">
    <source>
        <dbReference type="EMBL" id="CAB4346471.1"/>
    </source>
</evidence>